<dbReference type="eggNOG" id="ENOG5032TPF">
    <property type="taxonomic scope" value="Bacteria"/>
</dbReference>
<dbReference type="OrthoDB" id="32093at2"/>
<dbReference type="Pfam" id="PF09390">
    <property type="entry name" value="DUF1999"/>
    <property type="match status" value="1"/>
</dbReference>
<dbReference type="HOGENOM" id="CLU_136082_0_0_0"/>
<dbReference type="KEGG" id="tra:Trad_0820"/>
<accession>D7CU56</accession>
<dbReference type="EMBL" id="CP002049">
    <property type="protein sequence ID" value="ADI13954.1"/>
    <property type="molecule type" value="Genomic_DNA"/>
</dbReference>
<sequence length="147" mass="15973">MASLTFARPLSPEDEALTELDRRYAEAFGLEPLLSRSSVLFYVRTGHAFVAVRAGEATGFVLAQAVWNGARPTVYVNRLAVPDPEDTASREALLEAVTKSAYDAGVYDLWVQVPEADAAAAAALGAKRYRALPERLYARTLGSRGQR</sequence>
<dbReference type="AlphaFoldDB" id="D7CU56"/>
<proteinExistence type="predicted"/>
<dbReference type="STRING" id="649638.Trad_0820"/>
<gene>
    <name evidence="1" type="ordered locus">Trad_0820</name>
</gene>
<name>D7CU56_TRURR</name>
<dbReference type="InterPro" id="IPR018987">
    <property type="entry name" value="DUF1999"/>
</dbReference>
<reference evidence="2" key="1">
    <citation type="submission" date="2010-05" db="EMBL/GenBank/DDBJ databases">
        <title>The complete genome of Truepera radiovictris DSM 17093.</title>
        <authorList>
            <consortium name="US DOE Joint Genome Institute (JGI-PGF)"/>
            <person name="Lucas S."/>
            <person name="Copeland A."/>
            <person name="Lapidus A."/>
            <person name="Glavina del Rio T."/>
            <person name="Dalin E."/>
            <person name="Tice H."/>
            <person name="Bruce D."/>
            <person name="Goodwin L."/>
            <person name="Pitluck S."/>
            <person name="Kyrpides N."/>
            <person name="Mavromatis K."/>
            <person name="Ovchinnikova G."/>
            <person name="Munk A.C."/>
            <person name="Detter J.C."/>
            <person name="Han C."/>
            <person name="Tapia R."/>
            <person name="Land M."/>
            <person name="Hauser L."/>
            <person name="Markowitz V."/>
            <person name="Cheng J.-F."/>
            <person name="Hugenholtz P."/>
            <person name="Woyke T."/>
            <person name="Wu D."/>
            <person name="Tindall B."/>
            <person name="Pomrenke H.G."/>
            <person name="Brambilla E."/>
            <person name="Klenk H.-P."/>
            <person name="Eisen J.A."/>
        </authorList>
    </citation>
    <scope>NUCLEOTIDE SEQUENCE [LARGE SCALE GENOMIC DNA]</scope>
    <source>
        <strain evidence="2">DSM 17093 / CIP 108686 / LMG 22925 / RQ-24</strain>
    </source>
</reference>
<evidence type="ECO:0008006" key="3">
    <source>
        <dbReference type="Google" id="ProtNLM"/>
    </source>
</evidence>
<keyword evidence="2" id="KW-1185">Reference proteome</keyword>
<evidence type="ECO:0000313" key="1">
    <source>
        <dbReference type="EMBL" id="ADI13954.1"/>
    </source>
</evidence>
<dbReference type="InterPro" id="IPR016181">
    <property type="entry name" value="Acyl_CoA_acyltransferase"/>
</dbReference>
<organism evidence="1 2">
    <name type="scientific">Truepera radiovictrix (strain DSM 17093 / CIP 108686 / LMG 22925 / RQ-24)</name>
    <dbReference type="NCBI Taxonomy" id="649638"/>
    <lineage>
        <taxon>Bacteria</taxon>
        <taxon>Thermotogati</taxon>
        <taxon>Deinococcota</taxon>
        <taxon>Deinococci</taxon>
        <taxon>Trueperales</taxon>
        <taxon>Trueperaceae</taxon>
        <taxon>Truepera</taxon>
    </lineage>
</organism>
<evidence type="ECO:0000313" key="2">
    <source>
        <dbReference type="Proteomes" id="UP000000379"/>
    </source>
</evidence>
<dbReference type="Proteomes" id="UP000000379">
    <property type="component" value="Chromosome"/>
</dbReference>
<dbReference type="Gene3D" id="3.40.630.30">
    <property type="match status" value="1"/>
</dbReference>
<reference evidence="1 2" key="2">
    <citation type="journal article" date="2011" name="Stand. Genomic Sci.">
        <title>Complete genome sequence of Truepera radiovictrix type strain (RQ-24).</title>
        <authorList>
            <person name="Ivanova N."/>
            <person name="Rohde C."/>
            <person name="Munk C."/>
            <person name="Nolan M."/>
            <person name="Lucas S."/>
            <person name="Del Rio T.G."/>
            <person name="Tice H."/>
            <person name="Deshpande S."/>
            <person name="Cheng J.F."/>
            <person name="Tapia R."/>
            <person name="Han C."/>
            <person name="Goodwin L."/>
            <person name="Pitluck S."/>
            <person name="Liolios K."/>
            <person name="Mavromatis K."/>
            <person name="Mikhailova N."/>
            <person name="Pati A."/>
            <person name="Chen A."/>
            <person name="Palaniappan K."/>
            <person name="Land M."/>
            <person name="Hauser L."/>
            <person name="Chang Y.J."/>
            <person name="Jeffries C.D."/>
            <person name="Brambilla E."/>
            <person name="Rohde M."/>
            <person name="Goker M."/>
            <person name="Tindall B.J."/>
            <person name="Woyke T."/>
            <person name="Bristow J."/>
            <person name="Eisen J.A."/>
            <person name="Markowitz V."/>
            <person name="Hugenholtz P."/>
            <person name="Kyrpides N.C."/>
            <person name="Klenk H.P."/>
            <person name="Lapidus A."/>
        </authorList>
    </citation>
    <scope>NUCLEOTIDE SEQUENCE [LARGE SCALE GENOMIC DNA]</scope>
    <source>
        <strain evidence="2">DSM 17093 / CIP 108686 / LMG 22925 / RQ-24</strain>
    </source>
</reference>
<dbReference type="SUPFAM" id="SSF55729">
    <property type="entry name" value="Acyl-CoA N-acyltransferases (Nat)"/>
    <property type="match status" value="1"/>
</dbReference>
<dbReference type="RefSeq" id="WP_013177326.1">
    <property type="nucleotide sequence ID" value="NC_014221.1"/>
</dbReference>
<protein>
    <recommendedName>
        <fullName evidence="3">N-acetyltransferase domain-containing protein</fullName>
    </recommendedName>
</protein>